<feature type="region of interest" description="Disordered" evidence="3">
    <location>
        <begin position="112"/>
        <end position="159"/>
    </location>
</feature>
<proteinExistence type="predicted"/>
<sequence>MNDTDAPPRARQHVAHTTASATEQHDADDHSRLFVVCGRACTVDELRALFSTCGLIKHLHLALDRSKKSRGFAFLQYEDPANAFAAIDTLDRVKLDDGHVLKVTVAKERTVSGNGKVKRDQHARIDSDEKTEGDGQQDDGSIETRLPGKRQRSSPPVVALPLRSSRATPAFLLENHRLEQGQADAVDTTSWKTETSLASQVRLPSADAREDGLAKSREDQMQLEQVMHAMLLAVEKNEVHDEASGDLLAVYQRVGLTLDQVRRQTSDESCKGVLPGLNEASDEGKSTDSLTPGVQLLSIVRTPTAIGKFSSDALQGVDGVATGSSGATPLRHVKQPLRRRRQSLDISGSSTEGASDGSGYRRKRSNTTASPSPSQRARVRVKSKPLSPPKNPCDRSDDALSPDATNAKVASKKLCKRQSSENGTEELHRSAKQRATDNRRDHDGVLVDPRQDWPAITDDADKSCGHDHGIKLEVESELAEPVHSKLFFTSTYKFTEQEVEAMFSVYGDFESAELVRSFGRVKTMAYIRYSTPSTAAFVVKSFREESSQGDEDPEQSEFMALSFAHDTGLQQREKPAQCHAETALKCSSILHSGHPLANKPTPSISTSVVSVGNDRLWLLLTYDRFLATHILSSVVSSLSGMEFMDIKVVKSTGEAQGVAFVKFDSDANATRAAHQLHQLELPLGSGKFLQAIVVLAPNLFSTIHESKSSSTQRLGHTVAERAVPGSSEDTDLRVVEARFAHLMRSTEHSCTREGQSFRHCSRLASPGEAGMGTQQSPMAGDAYRHSSGLHSSSSAGVEYRPMQLMAYPPLPPSHQYLRPYASSGPGHLQQLLQHHGFGGNAPGWMETTPYYQDGSQQYPFSCAPGQALTFPVTSTSSNLRRTGGPGTTSYKPRSLRALSEQVDVEGTSSKCGNYTSRSIHVSTSEPLELVSLVNALQECPGVVSFAKSGGAESDRTSYTVDFSNETQASEALRKLDGTLCSGQKLRVAKNTSTRQRGSGAGGKTRSGAGRRKRQRVDLRNRK</sequence>
<feature type="compositionally biased region" description="Polar residues" evidence="3">
    <location>
        <begin position="344"/>
        <end position="353"/>
    </location>
</feature>
<dbReference type="EMBL" id="CANTFL010000320">
    <property type="protein sequence ID" value="CAI5720709.1"/>
    <property type="molecule type" value="Genomic_DNA"/>
</dbReference>
<feature type="region of interest" description="Disordered" evidence="3">
    <location>
        <begin position="764"/>
        <end position="794"/>
    </location>
</feature>
<evidence type="ECO:0000256" key="1">
    <source>
        <dbReference type="ARBA" id="ARBA00022884"/>
    </source>
</evidence>
<keyword evidence="6" id="KW-1185">Reference proteome</keyword>
<feature type="region of interest" description="Disordered" evidence="3">
    <location>
        <begin position="319"/>
        <end position="455"/>
    </location>
</feature>
<dbReference type="InterPro" id="IPR012677">
    <property type="entry name" value="Nucleotide-bd_a/b_plait_sf"/>
</dbReference>
<dbReference type="GO" id="GO:0003723">
    <property type="term" value="F:RNA binding"/>
    <property type="evidence" value="ECO:0007669"/>
    <property type="project" value="UniProtKB-UniRule"/>
</dbReference>
<dbReference type="Pfam" id="PF00076">
    <property type="entry name" value="RRM_1"/>
    <property type="match status" value="2"/>
</dbReference>
<feature type="compositionally biased region" description="Basic and acidic residues" evidence="3">
    <location>
        <begin position="425"/>
        <end position="451"/>
    </location>
</feature>
<gene>
    <name evidence="5" type="ORF">HBR001_LOCUS2451</name>
</gene>
<evidence type="ECO:0000256" key="3">
    <source>
        <dbReference type="SAM" id="MobiDB-lite"/>
    </source>
</evidence>
<feature type="compositionally biased region" description="Basic residues" evidence="3">
    <location>
        <begin position="331"/>
        <end position="341"/>
    </location>
</feature>
<dbReference type="InterPro" id="IPR052462">
    <property type="entry name" value="SLIRP/GR-RBP-like"/>
</dbReference>
<dbReference type="Proteomes" id="UP001162031">
    <property type="component" value="Unassembled WGS sequence"/>
</dbReference>
<feature type="region of interest" description="Disordered" evidence="3">
    <location>
        <begin position="1"/>
        <end position="24"/>
    </location>
</feature>
<keyword evidence="1 2" id="KW-0694">RNA-binding</keyword>
<accession>A0AAV0TEM0</accession>
<reference evidence="5" key="1">
    <citation type="submission" date="2022-12" db="EMBL/GenBank/DDBJ databases">
        <authorList>
            <person name="Webb A."/>
        </authorList>
    </citation>
    <scope>NUCLEOTIDE SEQUENCE</scope>
    <source>
        <strain evidence="5">Hp1</strain>
    </source>
</reference>
<dbReference type="AlphaFoldDB" id="A0AAV0TEM0"/>
<organism evidence="5 6">
    <name type="scientific">Hyaloperonospora brassicae</name>
    <name type="common">Brassica downy mildew</name>
    <name type="synonym">Peronospora brassicae</name>
    <dbReference type="NCBI Taxonomy" id="162125"/>
    <lineage>
        <taxon>Eukaryota</taxon>
        <taxon>Sar</taxon>
        <taxon>Stramenopiles</taxon>
        <taxon>Oomycota</taxon>
        <taxon>Peronosporomycetes</taxon>
        <taxon>Peronosporales</taxon>
        <taxon>Peronosporaceae</taxon>
        <taxon>Hyaloperonospora</taxon>
    </lineage>
</organism>
<dbReference type="SMART" id="SM00360">
    <property type="entry name" value="RRM"/>
    <property type="match status" value="2"/>
</dbReference>
<comment type="caution">
    <text evidence="5">The sequence shown here is derived from an EMBL/GenBank/DDBJ whole genome shotgun (WGS) entry which is preliminary data.</text>
</comment>
<dbReference type="PANTHER" id="PTHR48027">
    <property type="entry name" value="HETEROGENEOUS NUCLEAR RIBONUCLEOPROTEIN 87F-RELATED"/>
    <property type="match status" value="1"/>
</dbReference>
<dbReference type="InterPro" id="IPR000504">
    <property type="entry name" value="RRM_dom"/>
</dbReference>
<evidence type="ECO:0000256" key="2">
    <source>
        <dbReference type="PROSITE-ProRule" id="PRU00176"/>
    </source>
</evidence>
<feature type="region of interest" description="Disordered" evidence="3">
    <location>
        <begin position="264"/>
        <end position="290"/>
    </location>
</feature>
<dbReference type="SUPFAM" id="SSF54928">
    <property type="entry name" value="RNA-binding domain, RBD"/>
    <property type="match status" value="3"/>
</dbReference>
<evidence type="ECO:0000259" key="4">
    <source>
        <dbReference type="PROSITE" id="PS50102"/>
    </source>
</evidence>
<dbReference type="Gene3D" id="3.30.70.330">
    <property type="match status" value="3"/>
</dbReference>
<feature type="compositionally biased region" description="Low complexity" evidence="3">
    <location>
        <begin position="785"/>
        <end position="794"/>
    </location>
</feature>
<feature type="compositionally biased region" description="Polar residues" evidence="3">
    <location>
        <begin position="366"/>
        <end position="375"/>
    </location>
</feature>
<protein>
    <recommendedName>
        <fullName evidence="4">RRM domain-containing protein</fullName>
    </recommendedName>
</protein>
<dbReference type="PROSITE" id="PS50102">
    <property type="entry name" value="RRM"/>
    <property type="match status" value="2"/>
</dbReference>
<feature type="region of interest" description="Disordered" evidence="3">
    <location>
        <begin position="985"/>
        <end position="1022"/>
    </location>
</feature>
<feature type="compositionally biased region" description="Basic and acidic residues" evidence="3">
    <location>
        <begin position="117"/>
        <end position="133"/>
    </location>
</feature>
<feature type="domain" description="RRM" evidence="4">
    <location>
        <begin position="484"/>
        <end position="566"/>
    </location>
</feature>
<dbReference type="CDD" id="cd00590">
    <property type="entry name" value="RRM_SF"/>
    <property type="match status" value="1"/>
</dbReference>
<name>A0AAV0TEM0_HYABA</name>
<feature type="domain" description="RRM" evidence="4">
    <location>
        <begin position="31"/>
        <end position="108"/>
    </location>
</feature>
<evidence type="ECO:0000313" key="5">
    <source>
        <dbReference type="EMBL" id="CAI5720709.1"/>
    </source>
</evidence>
<dbReference type="InterPro" id="IPR035979">
    <property type="entry name" value="RBD_domain_sf"/>
</dbReference>
<evidence type="ECO:0000313" key="6">
    <source>
        <dbReference type="Proteomes" id="UP001162031"/>
    </source>
</evidence>